<evidence type="ECO:0000256" key="1">
    <source>
        <dbReference type="SAM" id="Coils"/>
    </source>
</evidence>
<sequence length="206" mass="23608">RIRDRNEAIESQYSNYNRQANMYNSNFNYADYQSTSAAPQPQSQPEPRTQSKSYNIYEEYDPSNYVPTSSAVETTNSSDLYRSYGCHTSSAASWSTSSNLHENLKQDILKKEAIAIEAKKQKETFAKEREQYLHKAKVLKQELEALRIQKRDLLADNSSLRDNSRELKENSKLQAEMQTKLLSINKVVDMLTGIIGDNLSSANFEE</sequence>
<evidence type="ECO:0000313" key="2">
    <source>
        <dbReference type="EMBL" id="JAS57036.1"/>
    </source>
</evidence>
<feature type="coiled-coil region" evidence="1">
    <location>
        <begin position="129"/>
        <end position="170"/>
    </location>
</feature>
<keyword evidence="1" id="KW-0175">Coiled coil</keyword>
<feature type="non-terminal residue" evidence="2">
    <location>
        <position position="1"/>
    </location>
</feature>
<gene>
    <name evidence="2" type="ORF">g.43937</name>
</gene>
<dbReference type="EMBL" id="GECZ01012733">
    <property type="protein sequence ID" value="JAS57036.1"/>
    <property type="molecule type" value="Transcribed_RNA"/>
</dbReference>
<feature type="non-terminal residue" evidence="2">
    <location>
        <position position="206"/>
    </location>
</feature>
<accession>A0A1B6G3L3</accession>
<dbReference type="AlphaFoldDB" id="A0A1B6G3L3"/>
<reference evidence="2" key="1">
    <citation type="submission" date="2015-11" db="EMBL/GenBank/DDBJ databases">
        <title>De novo transcriptome assembly of four potential Pierce s Disease insect vectors from Arizona vineyards.</title>
        <authorList>
            <person name="Tassone E.E."/>
        </authorList>
    </citation>
    <scope>NUCLEOTIDE SEQUENCE</scope>
</reference>
<protein>
    <submittedName>
        <fullName evidence="2">Uncharacterized protein</fullName>
    </submittedName>
</protein>
<proteinExistence type="predicted"/>
<name>A0A1B6G3L3_9HEMI</name>
<organism evidence="2">
    <name type="scientific">Cuerna arida</name>
    <dbReference type="NCBI Taxonomy" id="1464854"/>
    <lineage>
        <taxon>Eukaryota</taxon>
        <taxon>Metazoa</taxon>
        <taxon>Ecdysozoa</taxon>
        <taxon>Arthropoda</taxon>
        <taxon>Hexapoda</taxon>
        <taxon>Insecta</taxon>
        <taxon>Pterygota</taxon>
        <taxon>Neoptera</taxon>
        <taxon>Paraneoptera</taxon>
        <taxon>Hemiptera</taxon>
        <taxon>Auchenorrhyncha</taxon>
        <taxon>Membracoidea</taxon>
        <taxon>Cicadellidae</taxon>
        <taxon>Cicadellinae</taxon>
        <taxon>Proconiini</taxon>
        <taxon>Cuerna</taxon>
    </lineage>
</organism>